<reference evidence="2 3" key="1">
    <citation type="submission" date="2019-03" db="EMBL/GenBank/DDBJ databases">
        <title>An improved genome assembly of the fluke Schistosoma japonicum.</title>
        <authorList>
            <person name="Hu W."/>
            <person name="Luo F."/>
            <person name="Yin M."/>
            <person name="Mo X."/>
            <person name="Sun C."/>
            <person name="Wu Q."/>
            <person name="Zhu B."/>
            <person name="Xiang M."/>
            <person name="Wang J."/>
            <person name="Wang Y."/>
            <person name="Zhang T."/>
            <person name="Xu B."/>
            <person name="Zheng H."/>
            <person name="Feng Z."/>
        </authorList>
    </citation>
    <scope>NUCLEOTIDE SEQUENCE [LARGE SCALE GENOMIC DNA]</scope>
    <source>
        <strain evidence="2">HuSjv2</strain>
        <tissue evidence="2">Worms</tissue>
    </source>
</reference>
<dbReference type="STRING" id="6182.A0A4Z2DEW9"/>
<accession>A0A4Z2DEW9</accession>
<protein>
    <submittedName>
        <fullName evidence="2">Coiled-coil domain-containing protein</fullName>
    </submittedName>
</protein>
<feature type="coiled-coil region" evidence="1">
    <location>
        <begin position="248"/>
        <end position="275"/>
    </location>
</feature>
<keyword evidence="3" id="KW-1185">Reference proteome</keyword>
<dbReference type="OrthoDB" id="568137at2759"/>
<dbReference type="Proteomes" id="UP000311919">
    <property type="component" value="Unassembled WGS sequence"/>
</dbReference>
<dbReference type="EMBL" id="SKCS01000160">
    <property type="protein sequence ID" value="TNN14975.1"/>
    <property type="molecule type" value="Genomic_DNA"/>
</dbReference>
<evidence type="ECO:0000313" key="2">
    <source>
        <dbReference type="EMBL" id="TNN14975.1"/>
    </source>
</evidence>
<dbReference type="CDD" id="cd22284">
    <property type="entry name" value="HD_CCDC61_N"/>
    <property type="match status" value="1"/>
</dbReference>
<evidence type="ECO:0000256" key="1">
    <source>
        <dbReference type="SAM" id="Coils"/>
    </source>
</evidence>
<gene>
    <name evidence="2" type="ORF">EWB00_001763</name>
</gene>
<sequence>MAFEYPTYLHCECEFGGKMYDAVFYLENTTQLKLELTDRITNEEWHNTLTESFVEELTKKTGNFKRFDVFCSMIQSALSKRSHFLKLDLLNYEDLNEIRRIKILNDCLPPQCPVAVSGNKRYLILSYITEFDKIHYPIPLISIGYPTPDVYRSIIHKLRVKLFDSRSAAVLSEQQSDRIGTCKTISKLQSENAALKQEILYMKESLDKVKSYHETHLDSDPYLLLNKAKHLELKTFVNNLETELFEAKSKSSRQMIEYTREIARLQADLEAAAITQRGMRRKITQLSEELCLLKGRCTENPAVLYRSLILQAIN</sequence>
<organism evidence="2 3">
    <name type="scientific">Schistosoma japonicum</name>
    <name type="common">Blood fluke</name>
    <dbReference type="NCBI Taxonomy" id="6182"/>
    <lineage>
        <taxon>Eukaryota</taxon>
        <taxon>Metazoa</taxon>
        <taxon>Spiralia</taxon>
        <taxon>Lophotrochozoa</taxon>
        <taxon>Platyhelminthes</taxon>
        <taxon>Trematoda</taxon>
        <taxon>Digenea</taxon>
        <taxon>Strigeidida</taxon>
        <taxon>Schistosomatoidea</taxon>
        <taxon>Schistosomatidae</taxon>
        <taxon>Schistosoma</taxon>
    </lineage>
</organism>
<evidence type="ECO:0000313" key="3">
    <source>
        <dbReference type="Proteomes" id="UP000311919"/>
    </source>
</evidence>
<comment type="caution">
    <text evidence="2">The sequence shown here is derived from an EMBL/GenBank/DDBJ whole genome shotgun (WGS) entry which is preliminary data.</text>
</comment>
<dbReference type="AlphaFoldDB" id="A0A4Z2DEW9"/>
<proteinExistence type="predicted"/>
<dbReference type="InterPro" id="IPR049733">
    <property type="entry name" value="CCDC61_N"/>
</dbReference>
<keyword evidence="1" id="KW-0175">Coiled coil</keyword>
<name>A0A4Z2DEW9_SCHJA</name>